<dbReference type="Proteomes" id="UP000074310">
    <property type="component" value="Unassembled WGS sequence"/>
</dbReference>
<proteinExistence type="predicted"/>
<dbReference type="Gene3D" id="3.30.750.24">
    <property type="entry name" value="STAS domain"/>
    <property type="match status" value="1"/>
</dbReference>
<name>A0A147HXX6_9SPHN</name>
<dbReference type="AlphaFoldDB" id="A0A147HXX6"/>
<keyword evidence="3" id="KW-1185">Reference proteome</keyword>
<dbReference type="InterPro" id="IPR058548">
    <property type="entry name" value="MlaB-like_STAS"/>
</dbReference>
<dbReference type="Pfam" id="PF13466">
    <property type="entry name" value="STAS_2"/>
    <property type="match status" value="1"/>
</dbReference>
<comment type="caution">
    <text evidence="2">The sequence shown here is derived from an EMBL/GenBank/DDBJ whole genome shotgun (WGS) entry which is preliminary data.</text>
</comment>
<feature type="domain" description="MlaB-like STAS" evidence="1">
    <location>
        <begin position="3"/>
        <end position="61"/>
    </location>
</feature>
<dbReference type="RefSeq" id="WP_193753105.1">
    <property type="nucleotide sequence ID" value="NZ_LDTB01000062.1"/>
</dbReference>
<dbReference type="PATRIC" id="fig|869719.3.peg.2836"/>
<sequence length="87" mass="8820">MSIVLSSRMDTAAAGPLRQSLMQCVEAGQPLTIEASGVDQIGQACLQVLAAGRAAAVARGLSWHVVFPSIAMVEAGDLAALDVLTAA</sequence>
<reference evidence="2 3" key="1">
    <citation type="journal article" date="2016" name="Front. Microbiol.">
        <title>Genomic Resource of Rice Seed Associated Bacteria.</title>
        <authorList>
            <person name="Midha S."/>
            <person name="Bansal K."/>
            <person name="Sharma S."/>
            <person name="Kumar N."/>
            <person name="Patil P.P."/>
            <person name="Chaudhry V."/>
            <person name="Patil P.B."/>
        </authorList>
    </citation>
    <scope>NUCLEOTIDE SEQUENCE [LARGE SCALE GENOMIC DNA]</scope>
    <source>
        <strain evidence="2 3">NS334</strain>
    </source>
</reference>
<accession>A0A147HXX6</accession>
<evidence type="ECO:0000313" key="2">
    <source>
        <dbReference type="EMBL" id="KTT69760.1"/>
    </source>
</evidence>
<organism evidence="2 3">
    <name type="scientific">Sphingomonas endophytica</name>
    <dbReference type="NCBI Taxonomy" id="869719"/>
    <lineage>
        <taxon>Bacteria</taxon>
        <taxon>Pseudomonadati</taxon>
        <taxon>Pseudomonadota</taxon>
        <taxon>Alphaproteobacteria</taxon>
        <taxon>Sphingomonadales</taxon>
        <taxon>Sphingomonadaceae</taxon>
        <taxon>Sphingomonas</taxon>
    </lineage>
</organism>
<evidence type="ECO:0000259" key="1">
    <source>
        <dbReference type="Pfam" id="PF13466"/>
    </source>
</evidence>
<protein>
    <recommendedName>
        <fullName evidence="1">MlaB-like STAS domain-containing protein</fullName>
    </recommendedName>
</protein>
<evidence type="ECO:0000313" key="3">
    <source>
        <dbReference type="Proteomes" id="UP000074310"/>
    </source>
</evidence>
<dbReference type="InterPro" id="IPR036513">
    <property type="entry name" value="STAS_dom_sf"/>
</dbReference>
<dbReference type="SUPFAM" id="SSF52091">
    <property type="entry name" value="SpoIIaa-like"/>
    <property type="match status" value="1"/>
</dbReference>
<gene>
    <name evidence="2" type="ORF">NS334_13815</name>
</gene>
<dbReference type="EMBL" id="LDTB01000062">
    <property type="protein sequence ID" value="KTT69760.1"/>
    <property type="molecule type" value="Genomic_DNA"/>
</dbReference>